<evidence type="ECO:0000313" key="2">
    <source>
        <dbReference type="EMBL" id="KAL3279606.1"/>
    </source>
</evidence>
<organism evidence="2 3">
    <name type="scientific">Cryptolaemus montrouzieri</name>
    <dbReference type="NCBI Taxonomy" id="559131"/>
    <lineage>
        <taxon>Eukaryota</taxon>
        <taxon>Metazoa</taxon>
        <taxon>Ecdysozoa</taxon>
        <taxon>Arthropoda</taxon>
        <taxon>Hexapoda</taxon>
        <taxon>Insecta</taxon>
        <taxon>Pterygota</taxon>
        <taxon>Neoptera</taxon>
        <taxon>Endopterygota</taxon>
        <taxon>Coleoptera</taxon>
        <taxon>Polyphaga</taxon>
        <taxon>Cucujiformia</taxon>
        <taxon>Coccinelloidea</taxon>
        <taxon>Coccinellidae</taxon>
        <taxon>Scymninae</taxon>
        <taxon>Scymnini</taxon>
        <taxon>Cryptolaemus</taxon>
    </lineage>
</organism>
<comment type="caution">
    <text evidence="2">The sequence shown here is derived from an EMBL/GenBank/DDBJ whole genome shotgun (WGS) entry which is preliminary data.</text>
</comment>
<sequence length="153" mass="16873">MSSSTAHNPLSPNHTSSQSYSNAAATESFKCRTKEQAIIINDIDETKLNDYMKAIGTITPPKNVVFASKISNNRICVHFTNTQIVEGIMLKYDIIAVNGTDTEIRRLITPAHRLARSNISPSVLHHIMEHEMEGPGTDGCIQTDLPQNKINGK</sequence>
<dbReference type="EMBL" id="JABFTP020000124">
    <property type="protein sequence ID" value="KAL3279606.1"/>
    <property type="molecule type" value="Genomic_DNA"/>
</dbReference>
<protein>
    <submittedName>
        <fullName evidence="2">Uncharacterized protein</fullName>
    </submittedName>
</protein>
<reference evidence="2 3" key="1">
    <citation type="journal article" date="2021" name="BMC Biol.">
        <title>Horizontally acquired antibacterial genes associated with adaptive radiation of ladybird beetles.</title>
        <authorList>
            <person name="Li H.S."/>
            <person name="Tang X.F."/>
            <person name="Huang Y.H."/>
            <person name="Xu Z.Y."/>
            <person name="Chen M.L."/>
            <person name="Du X.Y."/>
            <person name="Qiu B.Y."/>
            <person name="Chen P.T."/>
            <person name="Zhang W."/>
            <person name="Slipinski A."/>
            <person name="Escalona H.E."/>
            <person name="Waterhouse R.M."/>
            <person name="Zwick A."/>
            <person name="Pang H."/>
        </authorList>
    </citation>
    <scope>NUCLEOTIDE SEQUENCE [LARGE SCALE GENOMIC DNA]</scope>
    <source>
        <strain evidence="2">SYSU2018</strain>
    </source>
</reference>
<feature type="region of interest" description="Disordered" evidence="1">
    <location>
        <begin position="1"/>
        <end position="22"/>
    </location>
</feature>
<evidence type="ECO:0000256" key="1">
    <source>
        <dbReference type="SAM" id="MobiDB-lite"/>
    </source>
</evidence>
<keyword evidence="3" id="KW-1185">Reference proteome</keyword>
<evidence type="ECO:0000313" key="3">
    <source>
        <dbReference type="Proteomes" id="UP001516400"/>
    </source>
</evidence>
<name>A0ABD2NLL0_9CUCU</name>
<accession>A0ABD2NLL0</accession>
<dbReference type="AlphaFoldDB" id="A0ABD2NLL0"/>
<proteinExistence type="predicted"/>
<dbReference type="Proteomes" id="UP001516400">
    <property type="component" value="Unassembled WGS sequence"/>
</dbReference>
<gene>
    <name evidence="2" type="ORF">HHI36_017112</name>
</gene>